<comment type="caution">
    <text evidence="3">The sequence shown here is derived from an EMBL/GenBank/DDBJ whole genome shotgun (WGS) entry which is preliminary data.</text>
</comment>
<reference evidence="3 4" key="1">
    <citation type="submission" date="2019-02" db="EMBL/GenBank/DDBJ databases">
        <title>Bacterial novel species isolated from soil.</title>
        <authorList>
            <person name="Jung H.-Y."/>
        </authorList>
    </citation>
    <scope>NUCLEOTIDE SEQUENCE [LARGE SCALE GENOMIC DNA]</scope>
    <source>
        <strain evidence="3 4">1-3-3-3</strain>
    </source>
</reference>
<dbReference type="PANTHER" id="PTHR34406:SF1">
    <property type="entry name" value="PROTEIN YCEI"/>
    <property type="match status" value="1"/>
</dbReference>
<feature type="domain" description="Lipid/polyisoprenoid-binding YceI-like" evidence="2">
    <location>
        <begin position="44"/>
        <end position="177"/>
    </location>
</feature>
<evidence type="ECO:0000313" key="4">
    <source>
        <dbReference type="Proteomes" id="UP000294155"/>
    </source>
</evidence>
<feature type="chain" id="PRO_5020190118" evidence="1">
    <location>
        <begin position="20"/>
        <end position="187"/>
    </location>
</feature>
<protein>
    <submittedName>
        <fullName evidence="3">YceI family protein</fullName>
    </submittedName>
</protein>
<dbReference type="Pfam" id="PF04264">
    <property type="entry name" value="YceI"/>
    <property type="match status" value="1"/>
</dbReference>
<dbReference type="EMBL" id="SEWE01000002">
    <property type="protein sequence ID" value="RYU84248.1"/>
    <property type="molecule type" value="Genomic_DNA"/>
</dbReference>
<dbReference type="OrthoDB" id="116832at2"/>
<evidence type="ECO:0000313" key="3">
    <source>
        <dbReference type="EMBL" id="RYU84248.1"/>
    </source>
</evidence>
<dbReference type="Gene3D" id="2.40.128.110">
    <property type="entry name" value="Lipid/polyisoprenoid-binding, YceI-like"/>
    <property type="match status" value="1"/>
</dbReference>
<accession>A0A4Q5LHW2</accession>
<dbReference type="PANTHER" id="PTHR34406">
    <property type="entry name" value="PROTEIN YCEI"/>
    <property type="match status" value="1"/>
</dbReference>
<dbReference type="RefSeq" id="WP_129919215.1">
    <property type="nucleotide sequence ID" value="NZ_SEWE01000002.1"/>
</dbReference>
<evidence type="ECO:0000259" key="2">
    <source>
        <dbReference type="Pfam" id="PF04264"/>
    </source>
</evidence>
<feature type="signal peptide" evidence="1">
    <location>
        <begin position="1"/>
        <end position="19"/>
    </location>
</feature>
<sequence>MNYLLTFAFSLACLLSAQAQGKYSTRAGLVLFFSATPIEDIDARNSQVAAMVDLTTGQVAFTVPMKAFQFKRTLMQEHFNENYVESDKFPRATFAGAVLNYQPPLPTGPQTVQVEGDLTIHGVKRRIKVPGTLELRNGQLLVKAKFIVAPADYNIEIPAIVRANIAKTVEVTVALTADPVAPAQPTK</sequence>
<dbReference type="InterPro" id="IPR007372">
    <property type="entry name" value="Lipid/polyisoprenoid-bd_YceI"/>
</dbReference>
<name>A0A4Q5LHW2_9BACT</name>
<dbReference type="InterPro" id="IPR036761">
    <property type="entry name" value="TTHA0802/YceI-like_sf"/>
</dbReference>
<keyword evidence="1" id="KW-0732">Signal</keyword>
<organism evidence="3 4">
    <name type="scientific">Hymenobacter persicinus</name>
    <dbReference type="NCBI Taxonomy" id="2025506"/>
    <lineage>
        <taxon>Bacteria</taxon>
        <taxon>Pseudomonadati</taxon>
        <taxon>Bacteroidota</taxon>
        <taxon>Cytophagia</taxon>
        <taxon>Cytophagales</taxon>
        <taxon>Hymenobacteraceae</taxon>
        <taxon>Hymenobacter</taxon>
    </lineage>
</organism>
<dbReference type="Proteomes" id="UP000294155">
    <property type="component" value="Unassembled WGS sequence"/>
</dbReference>
<evidence type="ECO:0000256" key="1">
    <source>
        <dbReference type="SAM" id="SignalP"/>
    </source>
</evidence>
<gene>
    <name evidence="3" type="ORF">EWM57_00720</name>
</gene>
<proteinExistence type="predicted"/>
<keyword evidence="4" id="KW-1185">Reference proteome</keyword>
<dbReference type="SUPFAM" id="SSF101874">
    <property type="entry name" value="YceI-like"/>
    <property type="match status" value="1"/>
</dbReference>
<dbReference type="AlphaFoldDB" id="A0A4Q5LHW2"/>